<dbReference type="Pfam" id="PF04464">
    <property type="entry name" value="Glyphos_transf"/>
    <property type="match status" value="1"/>
</dbReference>
<dbReference type="AlphaFoldDB" id="A0A800NBW7"/>
<evidence type="ECO:0000256" key="2">
    <source>
        <dbReference type="ARBA" id="ARBA00010488"/>
    </source>
</evidence>
<keyword evidence="3" id="KW-1003">Cell membrane</keyword>
<evidence type="ECO:0000256" key="3">
    <source>
        <dbReference type="ARBA" id="ARBA00022475"/>
    </source>
</evidence>
<dbReference type="GO" id="GO:0019350">
    <property type="term" value="P:teichoic acid biosynthetic process"/>
    <property type="evidence" value="ECO:0007669"/>
    <property type="project" value="UniProtKB-KW"/>
</dbReference>
<proteinExistence type="inferred from homology"/>
<comment type="caution">
    <text evidence="7">The sequence shown here is derived from an EMBL/GenBank/DDBJ whole genome shotgun (WGS) entry which is preliminary data.</text>
</comment>
<evidence type="ECO:0000256" key="1">
    <source>
        <dbReference type="ARBA" id="ARBA00004202"/>
    </source>
</evidence>
<dbReference type="SUPFAM" id="SSF53756">
    <property type="entry name" value="UDP-Glycosyltransferase/glycogen phosphorylase"/>
    <property type="match status" value="1"/>
</dbReference>
<dbReference type="GO" id="GO:0005886">
    <property type="term" value="C:plasma membrane"/>
    <property type="evidence" value="ECO:0007669"/>
    <property type="project" value="UniProtKB-SubCell"/>
</dbReference>
<evidence type="ECO:0000256" key="5">
    <source>
        <dbReference type="ARBA" id="ARBA00022944"/>
    </source>
</evidence>
<comment type="similarity">
    <text evidence="2">Belongs to the CDP-glycerol glycerophosphotransferase family.</text>
</comment>
<accession>A0A800NBW7</accession>
<comment type="subcellular location">
    <subcellularLocation>
        <location evidence="1">Cell membrane</location>
        <topology evidence="1">Peripheral membrane protein</topology>
    </subcellularLocation>
</comment>
<keyword evidence="4 7" id="KW-0808">Transferase</keyword>
<sequence>MVSRLKRKFKSLILRSRSGTAVSPPAPNYISEMGSEDSLLIDKDHIIIKKENLGETLPTINELAGKEETLIPRRKITHLSWNGPIMKIRGYFYLEEIPMRDEDLVKKRLVLVGKNGTRISIPLSDLPIETLGLNEEVDDFYEWAGFEGTINFATLDDNGRPLPDSEYKVYIETEVHVLGDQRYKKIFTLGNVSSFLDKGFHSAKMEYFTAKREMKFNLIASYDQPVKTLKIISSKLKDFDPREMSLDAKGNRRGLFYRFLNSTGFRILYKLYCFLPIKEKKVLFASDSRSDMSGNFHFVYEEMLKRNLDLDYHFMLKRGVGEKKTFKEIKSLAYHLATSKYIILDDFYPMVYPLTIRKNAELIQLWHAVGAFKTFGFSRIGRPGGPSPASRNHRNYTKAIVSSKHVAKYYAEGFGIEEEKVIPTGIPRTDIFFDKEYENEVRSRLYEEFPFLKDKKVITFAPTFRGNGQQSAHYPMEVLDLEKIYNELKDEYVFLFKIHPFVKNDFNIPYQYKDFFYDFSSYREINDLLFVTDLLITDYSSVCFEYALLNKPMIFFAYDVEEYVQKRDFYYEYTSFIPGPLVRSTDEMIQTIKARDYKMEKIKPFIEYFFDHHDGNSSARVVDQIILGKDESEDSPN</sequence>
<name>A0A800NBW7_CYTFI</name>
<keyword evidence="5" id="KW-0777">Teichoic acid biosynthesis</keyword>
<dbReference type="PANTHER" id="PTHR37316">
    <property type="entry name" value="TEICHOIC ACID GLYCEROL-PHOSPHATE PRIMASE"/>
    <property type="match status" value="1"/>
</dbReference>
<dbReference type="Gene3D" id="3.40.50.11820">
    <property type="match status" value="1"/>
</dbReference>
<dbReference type="GO" id="GO:0047355">
    <property type="term" value="F:CDP-glycerol glycerophosphotransferase activity"/>
    <property type="evidence" value="ECO:0007669"/>
    <property type="project" value="InterPro"/>
</dbReference>
<dbReference type="EMBL" id="VDEM01000008">
    <property type="protein sequence ID" value="KAF0824995.1"/>
    <property type="molecule type" value="Genomic_DNA"/>
</dbReference>
<gene>
    <name evidence="7" type="ORF">KIS1582_1197</name>
</gene>
<dbReference type="InterPro" id="IPR007554">
    <property type="entry name" value="Glycerophosphate_synth"/>
</dbReference>
<dbReference type="Proteomes" id="UP000465778">
    <property type="component" value="Unassembled WGS sequence"/>
</dbReference>
<reference evidence="7 8" key="1">
    <citation type="journal article" date="2020" name="G3 (Bethesda)">
        <title>Whole Genome Sequencing and Comparative Genomics of Two Nematicidal Bacillus Strains Reveals a Wide Range of Possible Virulence Factors.</title>
        <authorList>
            <person name="Susic N."/>
            <person name="Janezic S."/>
            <person name="Rupnik M."/>
            <person name="Geric Stare B."/>
        </authorList>
    </citation>
    <scope>NUCLEOTIDE SEQUENCE [LARGE SCALE GENOMIC DNA]</scope>
    <source>
        <strain evidence="7 8">I-1582</strain>
    </source>
</reference>
<keyword evidence="6" id="KW-0472">Membrane</keyword>
<dbReference type="InterPro" id="IPR051612">
    <property type="entry name" value="Teichoic_Acid_Biosynth"/>
</dbReference>
<dbReference type="InterPro" id="IPR043149">
    <property type="entry name" value="TagF_N"/>
</dbReference>
<evidence type="ECO:0000256" key="6">
    <source>
        <dbReference type="ARBA" id="ARBA00023136"/>
    </source>
</evidence>
<dbReference type="PANTHER" id="PTHR37316:SF2">
    <property type="entry name" value="TEICHOIC ACID RIBITOL-PHOSPHATE POLYMERASE TARK"/>
    <property type="match status" value="1"/>
</dbReference>
<evidence type="ECO:0000313" key="7">
    <source>
        <dbReference type="EMBL" id="KAF0824995.1"/>
    </source>
</evidence>
<dbReference type="GO" id="GO:0047356">
    <property type="term" value="F:CDP-ribitol ribitolphosphotransferase activity"/>
    <property type="evidence" value="ECO:0007669"/>
    <property type="project" value="UniProtKB-EC"/>
</dbReference>
<evidence type="ECO:0000256" key="4">
    <source>
        <dbReference type="ARBA" id="ARBA00022679"/>
    </source>
</evidence>
<dbReference type="EC" id="2.7.8.14" evidence="7"/>
<dbReference type="Gene3D" id="3.40.50.12580">
    <property type="match status" value="1"/>
</dbReference>
<dbReference type="InterPro" id="IPR043148">
    <property type="entry name" value="TagF_C"/>
</dbReference>
<protein>
    <submittedName>
        <fullName evidence="7">CDP-ribitol ribitolphosphotransferase</fullName>
        <ecNumber evidence="7">2.7.8.14</ecNumber>
    </submittedName>
</protein>
<organism evidence="7 8">
    <name type="scientific">Cytobacillus firmus</name>
    <name type="common">Bacillus firmus</name>
    <dbReference type="NCBI Taxonomy" id="1399"/>
    <lineage>
        <taxon>Bacteria</taxon>
        <taxon>Bacillati</taxon>
        <taxon>Bacillota</taxon>
        <taxon>Bacilli</taxon>
        <taxon>Bacillales</taxon>
        <taxon>Bacillaceae</taxon>
        <taxon>Cytobacillus</taxon>
    </lineage>
</organism>
<evidence type="ECO:0000313" key="8">
    <source>
        <dbReference type="Proteomes" id="UP000465778"/>
    </source>
</evidence>